<evidence type="ECO:0000313" key="3">
    <source>
        <dbReference type="Proteomes" id="UP001165083"/>
    </source>
</evidence>
<dbReference type="EMBL" id="BSXW01000066">
    <property type="protein sequence ID" value="GMF11168.1"/>
    <property type="molecule type" value="Genomic_DNA"/>
</dbReference>
<keyword evidence="3" id="KW-1185">Reference proteome</keyword>
<proteinExistence type="predicted"/>
<feature type="compositionally biased region" description="Low complexity" evidence="1">
    <location>
        <begin position="50"/>
        <end position="67"/>
    </location>
</feature>
<protein>
    <submittedName>
        <fullName evidence="2">Unnamed protein product</fullName>
    </submittedName>
</protein>
<evidence type="ECO:0000256" key="1">
    <source>
        <dbReference type="SAM" id="MobiDB-lite"/>
    </source>
</evidence>
<comment type="caution">
    <text evidence="2">The sequence shown here is derived from an EMBL/GenBank/DDBJ whole genome shotgun (WGS) entry which is preliminary data.</text>
</comment>
<accession>A0A9W6TDQ4</accession>
<gene>
    <name evidence="2" type="ORF">Plil01_000190400</name>
</gene>
<evidence type="ECO:0000313" key="2">
    <source>
        <dbReference type="EMBL" id="GMF11168.1"/>
    </source>
</evidence>
<name>A0A9W6TDQ4_9STRA</name>
<feature type="region of interest" description="Disordered" evidence="1">
    <location>
        <begin position="41"/>
        <end position="67"/>
    </location>
</feature>
<dbReference type="AlphaFoldDB" id="A0A9W6TDQ4"/>
<reference evidence="2" key="1">
    <citation type="submission" date="2023-04" db="EMBL/GenBank/DDBJ databases">
        <title>Phytophthora lilii NBRC 32176.</title>
        <authorList>
            <person name="Ichikawa N."/>
            <person name="Sato H."/>
            <person name="Tonouchi N."/>
        </authorList>
    </citation>
    <scope>NUCLEOTIDE SEQUENCE</scope>
    <source>
        <strain evidence="2">NBRC 32176</strain>
    </source>
</reference>
<sequence length="67" mass="7340">MEAVQRFQALIPTCFEGTHGWVGGKLQQCRLLNEFVSADASMDQPPHIPNKTGTTTSVNSTSKTNYV</sequence>
<dbReference type="Proteomes" id="UP001165083">
    <property type="component" value="Unassembled WGS sequence"/>
</dbReference>
<organism evidence="2 3">
    <name type="scientific">Phytophthora lilii</name>
    <dbReference type="NCBI Taxonomy" id="2077276"/>
    <lineage>
        <taxon>Eukaryota</taxon>
        <taxon>Sar</taxon>
        <taxon>Stramenopiles</taxon>
        <taxon>Oomycota</taxon>
        <taxon>Peronosporomycetes</taxon>
        <taxon>Peronosporales</taxon>
        <taxon>Peronosporaceae</taxon>
        <taxon>Phytophthora</taxon>
    </lineage>
</organism>